<feature type="transmembrane region" description="Helical" evidence="7">
    <location>
        <begin position="129"/>
        <end position="146"/>
    </location>
</feature>
<comment type="caution">
    <text evidence="9">The sequence shown here is derived from an EMBL/GenBank/DDBJ whole genome shotgun (WGS) entry which is preliminary data.</text>
</comment>
<sequence length="345" mass="36956">MHHSANLAAMPTLCHNRRMTRHRPLPALLRAQLYQHLAAMEKAGLPPDRAYALLDLGRAGRERVAAFRKLAARRSEPAGAGLASGLFSVFEARLLRAAFAAGSPLATYQRLADFHATRAQQLATLRSRMVLPVAILTIALFVQPLPALAGGTLSGGAYLWRVLSPLLALGGATLLAARAIQWFGSGSESPARAGVEGLLLALPVFGPMHVRRNLRDFVDSLALLLDAGLPLFDAMPVALQTVGNRLVRADLEAMLPTLTAGATLAQAIETLRLPDTGQLHALVLTGEQSGTLPEMLRRHAASESETINRFQLEMMAWLPRVFYALVALWMALSILGSSLGAVAPV</sequence>
<keyword evidence="3" id="KW-1003">Cell membrane</keyword>
<dbReference type="PANTHER" id="PTHR30012">
    <property type="entry name" value="GENERAL SECRETION PATHWAY PROTEIN"/>
    <property type="match status" value="1"/>
</dbReference>
<dbReference type="Proteomes" id="UP000610594">
    <property type="component" value="Unassembled WGS sequence"/>
</dbReference>
<feature type="domain" description="Type II secretion system protein GspF" evidence="8">
    <location>
        <begin position="217"/>
        <end position="335"/>
    </location>
</feature>
<proteinExistence type="inferred from homology"/>
<dbReference type="InterPro" id="IPR042094">
    <property type="entry name" value="T2SS_GspF_sf"/>
</dbReference>
<comment type="similarity">
    <text evidence="2">Belongs to the GSP F family.</text>
</comment>
<reference evidence="9 10" key="1">
    <citation type="submission" date="2019-10" db="EMBL/GenBank/DDBJ databases">
        <title>Taxonomy of Antarctic Massilia spp.: description of Massilia rubra sp. nov., Massilia aquatica sp. nov., Massilia mucilaginosa sp. nov., Massilia frigida sp. nov. isolated from streams, lakes and regoliths.</title>
        <authorList>
            <person name="Holochova P."/>
            <person name="Sedlacek I."/>
            <person name="Kralova S."/>
            <person name="Maslanova I."/>
            <person name="Busse H.-J."/>
            <person name="Stankova E."/>
            <person name="Vrbovska V."/>
            <person name="Kovarovic V."/>
            <person name="Bartak M."/>
            <person name="Svec P."/>
            <person name="Pantucek R."/>
        </authorList>
    </citation>
    <scope>NUCLEOTIDE SEQUENCE [LARGE SCALE GENOMIC DNA]</scope>
    <source>
        <strain evidence="9 10">CCM 8694</strain>
    </source>
</reference>
<organism evidence="9 10">
    <name type="scientific">Massilia genomosp. 1</name>
    <dbReference type="NCBI Taxonomy" id="2609280"/>
    <lineage>
        <taxon>Bacteria</taxon>
        <taxon>Pseudomonadati</taxon>
        <taxon>Pseudomonadota</taxon>
        <taxon>Betaproteobacteria</taxon>
        <taxon>Burkholderiales</taxon>
        <taxon>Oxalobacteraceae</taxon>
        <taxon>Telluria group</taxon>
        <taxon>Massilia</taxon>
    </lineage>
</organism>
<comment type="subcellular location">
    <subcellularLocation>
        <location evidence="1">Cell membrane</location>
        <topology evidence="1">Multi-pass membrane protein</topology>
    </subcellularLocation>
</comment>
<evidence type="ECO:0000256" key="1">
    <source>
        <dbReference type="ARBA" id="ARBA00004651"/>
    </source>
</evidence>
<dbReference type="Gene3D" id="1.20.81.30">
    <property type="entry name" value="Type II secretion system (T2SS), domain F"/>
    <property type="match status" value="1"/>
</dbReference>
<evidence type="ECO:0000259" key="8">
    <source>
        <dbReference type="Pfam" id="PF00482"/>
    </source>
</evidence>
<dbReference type="PANTHER" id="PTHR30012:SF0">
    <property type="entry name" value="TYPE II SECRETION SYSTEM PROTEIN F-RELATED"/>
    <property type="match status" value="1"/>
</dbReference>
<gene>
    <name evidence="9" type="ORF">F1735_31550</name>
</gene>
<protein>
    <submittedName>
        <fullName evidence="9">Type II secretion system protein</fullName>
    </submittedName>
</protein>
<accession>A0ABX0MVJ7</accession>
<keyword evidence="5 7" id="KW-1133">Transmembrane helix</keyword>
<evidence type="ECO:0000313" key="9">
    <source>
        <dbReference type="EMBL" id="NHZ66767.1"/>
    </source>
</evidence>
<feature type="transmembrane region" description="Helical" evidence="7">
    <location>
        <begin position="321"/>
        <end position="343"/>
    </location>
</feature>
<evidence type="ECO:0000256" key="3">
    <source>
        <dbReference type="ARBA" id="ARBA00022475"/>
    </source>
</evidence>
<evidence type="ECO:0000256" key="7">
    <source>
        <dbReference type="SAM" id="Phobius"/>
    </source>
</evidence>
<evidence type="ECO:0000313" key="10">
    <source>
        <dbReference type="Proteomes" id="UP000610594"/>
    </source>
</evidence>
<dbReference type="Pfam" id="PF00482">
    <property type="entry name" value="T2SSF"/>
    <property type="match status" value="1"/>
</dbReference>
<feature type="transmembrane region" description="Helical" evidence="7">
    <location>
        <begin position="158"/>
        <end position="177"/>
    </location>
</feature>
<keyword evidence="4 7" id="KW-0812">Transmembrane</keyword>
<dbReference type="InterPro" id="IPR003004">
    <property type="entry name" value="GspF/PilC"/>
</dbReference>
<name>A0ABX0MVJ7_9BURK</name>
<evidence type="ECO:0000256" key="2">
    <source>
        <dbReference type="ARBA" id="ARBA00005745"/>
    </source>
</evidence>
<dbReference type="EMBL" id="WHJF01000168">
    <property type="protein sequence ID" value="NHZ66767.1"/>
    <property type="molecule type" value="Genomic_DNA"/>
</dbReference>
<evidence type="ECO:0000256" key="6">
    <source>
        <dbReference type="ARBA" id="ARBA00023136"/>
    </source>
</evidence>
<keyword evidence="10" id="KW-1185">Reference proteome</keyword>
<evidence type="ECO:0000256" key="4">
    <source>
        <dbReference type="ARBA" id="ARBA00022692"/>
    </source>
</evidence>
<dbReference type="InterPro" id="IPR018076">
    <property type="entry name" value="T2SS_GspF_dom"/>
</dbReference>
<keyword evidence="6 7" id="KW-0472">Membrane</keyword>
<evidence type="ECO:0000256" key="5">
    <source>
        <dbReference type="ARBA" id="ARBA00022989"/>
    </source>
</evidence>